<sequence>MDDHTRDPTVGPVADDPTGRRAGTRRLTEPSSTGVARSPSRSRGPEIRPRERSFERPRRVSGGRTDDR</sequence>
<evidence type="ECO:0000256" key="1">
    <source>
        <dbReference type="SAM" id="MobiDB-lite"/>
    </source>
</evidence>
<dbReference type="AlphaFoldDB" id="A0AAW4P8Y0"/>
<comment type="caution">
    <text evidence="2">The sequence shown here is derived from an EMBL/GenBank/DDBJ whole genome shotgun (WGS) entry which is preliminary data.</text>
</comment>
<name>A0AAW4P8Y0_9EURY</name>
<keyword evidence="3" id="KW-1185">Reference proteome</keyword>
<reference evidence="2 3" key="1">
    <citation type="submission" date="2021-06" db="EMBL/GenBank/DDBJ databases">
        <title>Halomicroarcula sp. a new haloarchaeum isolated from saline soil.</title>
        <authorList>
            <person name="Duran-Viseras A."/>
            <person name="Sanchez-Porro C."/>
            <person name="Ventosa A."/>
        </authorList>
    </citation>
    <scope>NUCLEOTIDE SEQUENCE [LARGE SCALE GENOMIC DNA]</scope>
    <source>
        <strain evidence="2 3">F27</strain>
    </source>
</reference>
<protein>
    <submittedName>
        <fullName evidence="2">Uncharacterized protein</fullName>
    </submittedName>
</protein>
<gene>
    <name evidence="2" type="ORF">EGH23_05695</name>
</gene>
<dbReference type="EMBL" id="RKLT01000001">
    <property type="protein sequence ID" value="MBX0294375.1"/>
    <property type="molecule type" value="Genomic_DNA"/>
</dbReference>
<dbReference type="RefSeq" id="WP_220579029.1">
    <property type="nucleotide sequence ID" value="NZ_RKLT01000001.1"/>
</dbReference>
<feature type="compositionally biased region" description="Basic and acidic residues" evidence="1">
    <location>
        <begin position="43"/>
        <end position="68"/>
    </location>
</feature>
<feature type="region of interest" description="Disordered" evidence="1">
    <location>
        <begin position="1"/>
        <end position="68"/>
    </location>
</feature>
<accession>A0AAW4P8Y0</accession>
<dbReference type="Proteomes" id="UP001430455">
    <property type="component" value="Unassembled WGS sequence"/>
</dbReference>
<evidence type="ECO:0000313" key="3">
    <source>
        <dbReference type="Proteomes" id="UP001430455"/>
    </source>
</evidence>
<feature type="compositionally biased region" description="Polar residues" evidence="1">
    <location>
        <begin position="29"/>
        <end position="41"/>
    </location>
</feature>
<evidence type="ECO:0000313" key="2">
    <source>
        <dbReference type="EMBL" id="MBX0294375.1"/>
    </source>
</evidence>
<proteinExistence type="predicted"/>
<organism evidence="2 3">
    <name type="scientific">Haloarcula nitratireducens</name>
    <dbReference type="NCBI Taxonomy" id="2487749"/>
    <lineage>
        <taxon>Archaea</taxon>
        <taxon>Methanobacteriati</taxon>
        <taxon>Methanobacteriota</taxon>
        <taxon>Stenosarchaea group</taxon>
        <taxon>Halobacteria</taxon>
        <taxon>Halobacteriales</taxon>
        <taxon>Haloarculaceae</taxon>
        <taxon>Haloarcula</taxon>
    </lineage>
</organism>